<sequence>MATLKQIAIFAKLADTGNMSEAANALALTQPALSQQLRTLETSLGLKLFERVPKGMQLTPAGRDLLSAARNVQNAVRDFDDAADRAAERFVGSIRFGVTPTLGPYLMPSVIKTLHRRYPGLRLYIREGIPDQQHAELAAGELDMVLSPLPIAGRGLAIEPLFREPLRIVVPPDDPLNERPRLAAADFAGRTFLTLDHRHHYHRQLETICGHLDATVLADYEGTSLDAVQQMVGSGVGLAILPELYIRSDAGGLDVVRIAEPEGWQEYRSVGVAWRSSAAFAELYTEIGETIAEEARIRLSGAGPRG</sequence>
<dbReference type="Pfam" id="PF03466">
    <property type="entry name" value="LysR_substrate"/>
    <property type="match status" value="1"/>
</dbReference>
<dbReference type="InterPro" id="IPR036390">
    <property type="entry name" value="WH_DNA-bd_sf"/>
</dbReference>
<protein>
    <submittedName>
        <fullName evidence="7">LysR family hydrogen peroxide-inducible transcriptional activator</fullName>
    </submittedName>
    <submittedName>
        <fullName evidence="8">LysR family transcriptional regulator</fullName>
    </submittedName>
</protein>
<dbReference type="SUPFAM" id="SSF46785">
    <property type="entry name" value="Winged helix' DNA-binding domain"/>
    <property type="match status" value="1"/>
</dbReference>
<dbReference type="Proteomes" id="UP000439914">
    <property type="component" value="Unassembled WGS sequence"/>
</dbReference>
<evidence type="ECO:0000256" key="3">
    <source>
        <dbReference type="ARBA" id="ARBA00023125"/>
    </source>
</evidence>
<dbReference type="EMBL" id="JAUSWK010000003">
    <property type="protein sequence ID" value="MDQ0566904.1"/>
    <property type="molecule type" value="Genomic_DNA"/>
</dbReference>
<evidence type="ECO:0000256" key="1">
    <source>
        <dbReference type="ARBA" id="ARBA00009437"/>
    </source>
</evidence>
<evidence type="ECO:0000313" key="7">
    <source>
        <dbReference type="EMBL" id="MDQ0566904.1"/>
    </source>
</evidence>
<dbReference type="AlphaFoldDB" id="A0A6I4UCU0"/>
<dbReference type="GO" id="GO:0003677">
    <property type="term" value="F:DNA binding"/>
    <property type="evidence" value="ECO:0007669"/>
    <property type="project" value="UniProtKB-KW"/>
</dbReference>
<keyword evidence="2" id="KW-0805">Transcription regulation</keyword>
<evidence type="ECO:0000259" key="6">
    <source>
        <dbReference type="PROSITE" id="PS50931"/>
    </source>
</evidence>
<evidence type="ECO:0000313" key="10">
    <source>
        <dbReference type="Proteomes" id="UP001238601"/>
    </source>
</evidence>
<dbReference type="PROSITE" id="PS50931">
    <property type="entry name" value="HTH_LYSR"/>
    <property type="match status" value="1"/>
</dbReference>
<name>A0A6I4UCU0_9SPHN</name>
<evidence type="ECO:0000313" key="8">
    <source>
        <dbReference type="EMBL" id="MXP36750.1"/>
    </source>
</evidence>
<evidence type="ECO:0000313" key="9">
    <source>
        <dbReference type="Proteomes" id="UP000439914"/>
    </source>
</evidence>
<dbReference type="Pfam" id="PF00126">
    <property type="entry name" value="HTH_1"/>
    <property type="match status" value="1"/>
</dbReference>
<dbReference type="InterPro" id="IPR005119">
    <property type="entry name" value="LysR_subst-bd"/>
</dbReference>
<organism evidence="8 9">
    <name type="scientific">Qipengyuania citrea</name>
    <dbReference type="NCBI Taxonomy" id="225971"/>
    <lineage>
        <taxon>Bacteria</taxon>
        <taxon>Pseudomonadati</taxon>
        <taxon>Pseudomonadota</taxon>
        <taxon>Alphaproteobacteria</taxon>
        <taxon>Sphingomonadales</taxon>
        <taxon>Erythrobacteraceae</taxon>
        <taxon>Qipengyuania</taxon>
    </lineage>
</organism>
<keyword evidence="4" id="KW-0010">Activator</keyword>
<feature type="domain" description="HTH lysR-type" evidence="6">
    <location>
        <begin position="1"/>
        <end position="59"/>
    </location>
</feature>
<dbReference type="PRINTS" id="PR00039">
    <property type="entry name" value="HTHLYSR"/>
</dbReference>
<dbReference type="FunFam" id="1.10.10.10:FF:000001">
    <property type="entry name" value="LysR family transcriptional regulator"/>
    <property type="match status" value="1"/>
</dbReference>
<dbReference type="GO" id="GO:0003700">
    <property type="term" value="F:DNA-binding transcription factor activity"/>
    <property type="evidence" value="ECO:0007669"/>
    <property type="project" value="InterPro"/>
</dbReference>
<evidence type="ECO:0000256" key="2">
    <source>
        <dbReference type="ARBA" id="ARBA00023015"/>
    </source>
</evidence>
<reference evidence="7 10" key="2">
    <citation type="submission" date="2023-07" db="EMBL/GenBank/DDBJ databases">
        <title>Genomic Encyclopedia of Type Strains, Phase IV (KMG-IV): sequencing the most valuable type-strain genomes for metagenomic binning, comparative biology and taxonomic classification.</title>
        <authorList>
            <person name="Goeker M."/>
        </authorList>
    </citation>
    <scope>NUCLEOTIDE SEQUENCE [LARGE SCALE GENOMIC DNA]</scope>
    <source>
        <strain evidence="7 10">DSM 14432</strain>
    </source>
</reference>
<dbReference type="Gene3D" id="1.10.10.10">
    <property type="entry name" value="Winged helix-like DNA-binding domain superfamily/Winged helix DNA-binding domain"/>
    <property type="match status" value="1"/>
</dbReference>
<dbReference type="InterPro" id="IPR036388">
    <property type="entry name" value="WH-like_DNA-bd_sf"/>
</dbReference>
<dbReference type="GO" id="GO:0032993">
    <property type="term" value="C:protein-DNA complex"/>
    <property type="evidence" value="ECO:0007669"/>
    <property type="project" value="TreeGrafter"/>
</dbReference>
<keyword evidence="10" id="KW-1185">Reference proteome</keyword>
<dbReference type="PANTHER" id="PTHR30346">
    <property type="entry name" value="TRANSCRIPTIONAL DUAL REGULATOR HCAR-RELATED"/>
    <property type="match status" value="1"/>
</dbReference>
<dbReference type="GeneID" id="93687270"/>
<dbReference type="Gene3D" id="3.40.190.10">
    <property type="entry name" value="Periplasmic binding protein-like II"/>
    <property type="match status" value="2"/>
</dbReference>
<dbReference type="InterPro" id="IPR000847">
    <property type="entry name" value="LysR_HTH_N"/>
</dbReference>
<comment type="caution">
    <text evidence="8">The sequence shown here is derived from an EMBL/GenBank/DDBJ whole genome shotgun (WGS) entry which is preliminary data.</text>
</comment>
<dbReference type="CDD" id="cd08411">
    <property type="entry name" value="PBP2_OxyR"/>
    <property type="match status" value="1"/>
</dbReference>
<keyword evidence="5" id="KW-0804">Transcription</keyword>
<gene>
    <name evidence="8" type="ORF">GRI55_13395</name>
    <name evidence="7" type="ORF">QOZ97_002451</name>
</gene>
<keyword evidence="3" id="KW-0238">DNA-binding</keyword>
<dbReference type="PANTHER" id="PTHR30346:SF26">
    <property type="entry name" value="HYDROGEN PEROXIDE-INDUCIBLE GENES ACTIVATOR"/>
    <property type="match status" value="1"/>
</dbReference>
<dbReference type="RefSeq" id="WP_160767507.1">
    <property type="nucleotide sequence ID" value="NZ_JAINWE010000020.1"/>
</dbReference>
<proteinExistence type="inferred from homology"/>
<dbReference type="Proteomes" id="UP001238601">
    <property type="component" value="Unassembled WGS sequence"/>
</dbReference>
<evidence type="ECO:0000256" key="5">
    <source>
        <dbReference type="ARBA" id="ARBA00023163"/>
    </source>
</evidence>
<dbReference type="EMBL" id="WTYG01000004">
    <property type="protein sequence ID" value="MXP36750.1"/>
    <property type="molecule type" value="Genomic_DNA"/>
</dbReference>
<reference evidence="8 9" key="1">
    <citation type="submission" date="2019-12" db="EMBL/GenBank/DDBJ databases">
        <title>Genomic-based taxomic classification of the family Erythrobacteraceae.</title>
        <authorList>
            <person name="Xu L."/>
        </authorList>
    </citation>
    <scope>NUCLEOTIDE SEQUENCE [LARGE SCALE GENOMIC DNA]</scope>
    <source>
        <strain evidence="8 9">CGMCC 1.8703</strain>
    </source>
</reference>
<comment type="similarity">
    <text evidence="1">Belongs to the LysR transcriptional regulatory family.</text>
</comment>
<accession>A0A6I4UCU0</accession>
<evidence type="ECO:0000256" key="4">
    <source>
        <dbReference type="ARBA" id="ARBA00023159"/>
    </source>
</evidence>
<dbReference type="SUPFAM" id="SSF53850">
    <property type="entry name" value="Periplasmic binding protein-like II"/>
    <property type="match status" value="1"/>
</dbReference>